<feature type="chain" id="PRO_5046865872" evidence="1">
    <location>
        <begin position="27"/>
        <end position="113"/>
    </location>
</feature>
<name>A0ABU4UGQ5_9GAMM</name>
<evidence type="ECO:0000256" key="1">
    <source>
        <dbReference type="SAM" id="SignalP"/>
    </source>
</evidence>
<sequence length="113" mass="11921">MNNKNLLSILAPLFLGLYLTALPVNATDLAQAKSAGLVGEQMNGFLGLVKPDASAEIKALVESINAQRLAEYQRIAAKNGVAVEEVGRLTAQKVIGQAAPGQFVETASGWTQR</sequence>
<gene>
    <name evidence="2" type="ORF">QLH52_14840</name>
</gene>
<protein>
    <submittedName>
        <fullName evidence="2">YdbL family protein</fullName>
    </submittedName>
</protein>
<keyword evidence="3" id="KW-1185">Reference proteome</keyword>
<proteinExistence type="predicted"/>
<dbReference type="Proteomes" id="UP001284537">
    <property type="component" value="Unassembled WGS sequence"/>
</dbReference>
<reference evidence="2 3" key="1">
    <citation type="submission" date="2023-11" db="EMBL/GenBank/DDBJ databases">
        <authorList>
            <person name="Ouyang M.-Y."/>
        </authorList>
    </citation>
    <scope>NUCLEOTIDE SEQUENCE [LARGE SCALE GENOMIC DNA]</scope>
    <source>
        <strain evidence="2 3">OY6</strain>
    </source>
</reference>
<dbReference type="PIRSF" id="PIRSF025560">
    <property type="entry name" value="UCP025560"/>
    <property type="match status" value="1"/>
</dbReference>
<dbReference type="EMBL" id="JAXARY010000013">
    <property type="protein sequence ID" value="MDX8128568.1"/>
    <property type="molecule type" value="Genomic_DNA"/>
</dbReference>
<accession>A0ABU4UGQ5</accession>
<dbReference type="RefSeq" id="WP_171694325.1">
    <property type="nucleotide sequence ID" value="NZ_JAXARY010000013.1"/>
</dbReference>
<feature type="signal peptide" evidence="1">
    <location>
        <begin position="1"/>
        <end position="26"/>
    </location>
</feature>
<organism evidence="2 3">
    <name type="scientific">Methylomonas defluvii</name>
    <dbReference type="NCBI Taxonomy" id="3045149"/>
    <lineage>
        <taxon>Bacteria</taxon>
        <taxon>Pseudomonadati</taxon>
        <taxon>Pseudomonadota</taxon>
        <taxon>Gammaproteobacteria</taxon>
        <taxon>Methylococcales</taxon>
        <taxon>Methylococcaceae</taxon>
        <taxon>Methylomonas</taxon>
    </lineage>
</organism>
<evidence type="ECO:0000313" key="2">
    <source>
        <dbReference type="EMBL" id="MDX8128568.1"/>
    </source>
</evidence>
<comment type="caution">
    <text evidence="2">The sequence shown here is derived from an EMBL/GenBank/DDBJ whole genome shotgun (WGS) entry which is preliminary data.</text>
</comment>
<keyword evidence="1" id="KW-0732">Signal</keyword>
<dbReference type="InterPro" id="IPR008309">
    <property type="entry name" value="YdbL"/>
</dbReference>
<dbReference type="Pfam" id="PF07027">
    <property type="entry name" value="DUF1318"/>
    <property type="match status" value="1"/>
</dbReference>
<evidence type="ECO:0000313" key="3">
    <source>
        <dbReference type="Proteomes" id="UP001284537"/>
    </source>
</evidence>